<dbReference type="PANTHER" id="PTHR13923">
    <property type="entry name" value="SEC31-RELATED PROTEIN"/>
    <property type="match status" value="1"/>
</dbReference>
<dbReference type="GO" id="GO:0007029">
    <property type="term" value="P:endoplasmic reticulum organization"/>
    <property type="evidence" value="ECO:0007669"/>
    <property type="project" value="TreeGrafter"/>
</dbReference>
<evidence type="ECO:0000256" key="1">
    <source>
        <dbReference type="ARBA" id="ARBA00004240"/>
    </source>
</evidence>
<dbReference type="SUPFAM" id="SSF50978">
    <property type="entry name" value="WD40 repeat-like"/>
    <property type="match status" value="1"/>
</dbReference>
<dbReference type="InterPro" id="IPR015943">
    <property type="entry name" value="WD40/YVTN_repeat-like_dom_sf"/>
</dbReference>
<evidence type="ECO:0000256" key="2">
    <source>
        <dbReference type="ARBA" id="ARBA00009358"/>
    </source>
</evidence>
<sequence length="1143" mass="124720">LLSTGASESEIFIWDLNNVKTPMTPGAKSQPAEEVVWLAWNKQVQHILASAFSTRCVVWDLRKNEPIIKLSDSNSRVRWKVVAWHPDVATQLCLASEEDSNPVIQLWDLRFATTPIKTMEGHHKGVLSIAWCAQDPELLVSCGKDSRILFWNPSSSQSGGEMVCEMETSNQWNFEVNWCPRNPSLVATSSFDGHASVFSLVGGQQQMQTSNKIAESFPGMEQYAEAPVVQPPQHAPLAVELRKAPKWLKRPSGASFGFGGKLVTFSSDSQAVSVSQVVTEPTLVERSQRLQQLLASGQLREVCHSKSDPVWVFVAASLEPDSRLAMRTLLGFTQDQLELDKYIGQPVNAKLGDIDGLAEDFSVLSQDGSDEEGRLMNDSSLAGSFSVVQNNSHEFSTSRSEKNSIENNKSPFKIKIGEDKEGVICRALLAGNVELAVDLCVQENRMTDAIILAQVAGPDVLARAQYKYFQQNQSYLSHLLSAVVTKDWNQVVSCCDLSSWAEALAAILTYASEHQLPSLCERLGDRLEREGGMDSRRNSEICFVAAGQLGHLIQNRIASDLSTEALQELVELVLVAKRGDFQDNGTAFLLDRYAKLLASQGDFNTALAYLTSSQQEDIEELRERLYIASGQKPYPTSHVQQNVQYKNTMQTGHYGKPVKQQQQPPSSYHQPPLSSSAFPNSAPAPAYSMPAATPPRKPSISNPLVSSFQSSAPANFAPPMSNFPQPNTPPSFPTSQPLFPPQPQPSFPSGPPANFTAASSAFAPPLPSQKPYQSSSLPPPPPISRTPVHFTTETVPPPPSITPSAFSHRGNPSPSLGGSARKYVVDPSVGGGSSFRSPSTTQFNSNPYVPQSAPLPYNTMPPQPQSFAQPAYNNLPPQPQQQTYNSLPPQPQPQMYNNMAPQSQGFNPPSSLPAITSQPEHTPQQFVPKATAAPGWNDPPALSGTTRSQTKEVQQLPAPPPITHPLFAAPAQEMPLQGVPPVSVQQGVGVEGESHPGYNFPTPHNMPPTQAARPPVAPVAKAVEPPRPKPPLPEEHMYLQTVFDELCNKCTCAASNPQLKRKLEDVARKLEVLYDGLRENKLSGTTLSGLHQLVQLVQRGDYMNALQLHTQLISGHDFSQICAFMPGLKVLIQLALQLGVYLQ</sequence>
<comment type="subcellular location">
    <subcellularLocation>
        <location evidence="1">Endoplasmic reticulum</location>
    </subcellularLocation>
</comment>
<evidence type="ECO:0000256" key="10">
    <source>
        <dbReference type="SAM" id="MobiDB-lite"/>
    </source>
</evidence>
<feature type="compositionally biased region" description="Polar residues" evidence="10">
    <location>
        <begin position="802"/>
        <end position="816"/>
    </location>
</feature>
<comment type="similarity">
    <text evidence="2">Belongs to the WD repeat SEC31 family.</text>
</comment>
<evidence type="ECO:0000256" key="7">
    <source>
        <dbReference type="ARBA" id="ARBA00022892"/>
    </source>
</evidence>
<dbReference type="Gene3D" id="1.25.40.1030">
    <property type="match status" value="1"/>
</dbReference>
<dbReference type="Gene3D" id="1.20.940.10">
    <property type="entry name" value="Functional domain of the splicing factor Prp18"/>
    <property type="match status" value="1"/>
</dbReference>
<feature type="region of interest" description="Disordered" evidence="10">
    <location>
        <begin position="654"/>
        <end position="957"/>
    </location>
</feature>
<dbReference type="InterPro" id="IPR040251">
    <property type="entry name" value="SEC31-like"/>
</dbReference>
<dbReference type="PANTHER" id="PTHR13923:SF11">
    <property type="entry name" value="SECRETORY 31, ISOFORM D"/>
    <property type="match status" value="1"/>
</dbReference>
<feature type="repeat" description="WD" evidence="9">
    <location>
        <begin position="1"/>
        <end position="24"/>
    </location>
</feature>
<evidence type="ECO:0000256" key="5">
    <source>
        <dbReference type="ARBA" id="ARBA00022737"/>
    </source>
</evidence>
<proteinExistence type="inferred from homology"/>
<organism evidence="11">
    <name type="scientific">Cuerna arida</name>
    <dbReference type="NCBI Taxonomy" id="1464854"/>
    <lineage>
        <taxon>Eukaryota</taxon>
        <taxon>Metazoa</taxon>
        <taxon>Ecdysozoa</taxon>
        <taxon>Arthropoda</taxon>
        <taxon>Hexapoda</taxon>
        <taxon>Insecta</taxon>
        <taxon>Pterygota</taxon>
        <taxon>Neoptera</taxon>
        <taxon>Paraneoptera</taxon>
        <taxon>Hemiptera</taxon>
        <taxon>Auchenorrhyncha</taxon>
        <taxon>Membracoidea</taxon>
        <taxon>Cicadellidae</taxon>
        <taxon>Cicadellinae</taxon>
        <taxon>Proconiini</taxon>
        <taxon>Cuerna</taxon>
    </lineage>
</organism>
<feature type="compositionally biased region" description="Polar residues" evidence="10">
    <location>
        <begin position="699"/>
        <end position="713"/>
    </location>
</feature>
<evidence type="ECO:0000256" key="3">
    <source>
        <dbReference type="ARBA" id="ARBA00022448"/>
    </source>
</evidence>
<keyword evidence="8" id="KW-0653">Protein transport</keyword>
<feature type="repeat" description="WD" evidence="9">
    <location>
        <begin position="119"/>
        <end position="152"/>
    </location>
</feature>
<accession>A0A1B6GYI2</accession>
<dbReference type="Pfam" id="PF00400">
    <property type="entry name" value="WD40"/>
    <property type="match status" value="1"/>
</dbReference>
<feature type="non-terminal residue" evidence="11">
    <location>
        <position position="1"/>
    </location>
</feature>
<dbReference type="InterPro" id="IPR036322">
    <property type="entry name" value="WD40_repeat_dom_sf"/>
</dbReference>
<dbReference type="SMART" id="SM00320">
    <property type="entry name" value="WD40"/>
    <property type="match status" value="4"/>
</dbReference>
<dbReference type="AlphaFoldDB" id="A0A1B6GYI2"/>
<feature type="compositionally biased region" description="Low complexity" evidence="10">
    <location>
        <begin position="752"/>
        <end position="776"/>
    </location>
</feature>
<gene>
    <name evidence="11" type="ORF">g.23336</name>
</gene>
<evidence type="ECO:0000256" key="6">
    <source>
        <dbReference type="ARBA" id="ARBA00022824"/>
    </source>
</evidence>
<keyword evidence="7" id="KW-0931">ER-Golgi transport</keyword>
<keyword evidence="6" id="KW-0256">Endoplasmic reticulum</keyword>
<evidence type="ECO:0000256" key="4">
    <source>
        <dbReference type="ARBA" id="ARBA00022574"/>
    </source>
</evidence>
<feature type="compositionally biased region" description="Polar residues" evidence="10">
    <location>
        <begin position="834"/>
        <end position="849"/>
    </location>
</feature>
<evidence type="ECO:0000256" key="9">
    <source>
        <dbReference type="PROSITE-ProRule" id="PRU00221"/>
    </source>
</evidence>
<dbReference type="GO" id="GO:0005198">
    <property type="term" value="F:structural molecule activity"/>
    <property type="evidence" value="ECO:0007669"/>
    <property type="project" value="TreeGrafter"/>
</dbReference>
<keyword evidence="5" id="KW-0677">Repeat</keyword>
<name>A0A1B6GYI2_9HEMI</name>
<keyword evidence="4 9" id="KW-0853">WD repeat</keyword>
<dbReference type="Gene3D" id="2.130.10.10">
    <property type="entry name" value="YVTN repeat-like/Quinoprotein amine dehydrogenase"/>
    <property type="match status" value="1"/>
</dbReference>
<evidence type="ECO:0000256" key="8">
    <source>
        <dbReference type="ARBA" id="ARBA00022927"/>
    </source>
</evidence>
<feature type="compositionally biased region" description="Polar residues" evidence="10">
    <location>
        <begin position="895"/>
        <end position="925"/>
    </location>
</feature>
<dbReference type="GO" id="GO:0030127">
    <property type="term" value="C:COPII vesicle coat"/>
    <property type="evidence" value="ECO:0007669"/>
    <property type="project" value="TreeGrafter"/>
</dbReference>
<dbReference type="EMBL" id="GECZ01002297">
    <property type="protein sequence ID" value="JAS67472.1"/>
    <property type="molecule type" value="Transcribed_RNA"/>
</dbReference>
<keyword evidence="3" id="KW-0813">Transport</keyword>
<dbReference type="PROSITE" id="PS50082">
    <property type="entry name" value="WD_REPEATS_2"/>
    <property type="match status" value="2"/>
</dbReference>
<reference evidence="11" key="1">
    <citation type="submission" date="2015-11" db="EMBL/GenBank/DDBJ databases">
        <title>De novo transcriptome assembly of four potential Pierce s Disease insect vectors from Arizona vineyards.</title>
        <authorList>
            <person name="Tassone E.E."/>
        </authorList>
    </citation>
    <scope>NUCLEOTIDE SEQUENCE</scope>
</reference>
<dbReference type="InterPro" id="IPR001680">
    <property type="entry name" value="WD40_rpt"/>
</dbReference>
<protein>
    <submittedName>
        <fullName evidence="11">Uncharacterized protein</fullName>
    </submittedName>
</protein>
<dbReference type="GO" id="GO:0015031">
    <property type="term" value="P:protein transport"/>
    <property type="evidence" value="ECO:0007669"/>
    <property type="project" value="UniProtKB-KW"/>
</dbReference>
<feature type="compositionally biased region" description="Pro residues" evidence="10">
    <location>
        <begin position="726"/>
        <end position="751"/>
    </location>
</feature>
<dbReference type="GO" id="GO:0070971">
    <property type="term" value="C:endoplasmic reticulum exit site"/>
    <property type="evidence" value="ECO:0007669"/>
    <property type="project" value="TreeGrafter"/>
</dbReference>
<feature type="compositionally biased region" description="Polar residues" evidence="10">
    <location>
        <begin position="943"/>
        <end position="953"/>
    </location>
</feature>
<dbReference type="GO" id="GO:0090110">
    <property type="term" value="P:COPII-coated vesicle cargo loading"/>
    <property type="evidence" value="ECO:0007669"/>
    <property type="project" value="TreeGrafter"/>
</dbReference>
<dbReference type="FunFam" id="1.20.940.10:FF:000001">
    <property type="entry name" value="Protein transport protein Sec31A isoform A"/>
    <property type="match status" value="1"/>
</dbReference>
<evidence type="ECO:0000313" key="11">
    <source>
        <dbReference type="EMBL" id="JAS67472.1"/>
    </source>
</evidence>
<feature type="compositionally biased region" description="Low complexity" evidence="10">
    <location>
        <begin position="660"/>
        <end position="691"/>
    </location>
</feature>